<dbReference type="EMBL" id="LT554864">
    <property type="protein sequence ID" value="SAM07846.1"/>
    <property type="molecule type" value="Genomic_DNA"/>
</dbReference>
<accession>A0A163K1R6</accession>
<evidence type="ECO:0000256" key="1">
    <source>
        <dbReference type="SAM" id="MobiDB-lite"/>
    </source>
</evidence>
<feature type="compositionally biased region" description="Basic and acidic residues" evidence="1">
    <location>
        <begin position="53"/>
        <end position="64"/>
    </location>
</feature>
<dbReference type="AlphaFoldDB" id="A0A163K1R6"/>
<dbReference type="OrthoDB" id="428577at2759"/>
<proteinExistence type="predicted"/>
<keyword evidence="3" id="KW-1185">Reference proteome</keyword>
<gene>
    <name evidence="2" type="primary">ABSGL_13503.1 scaffold 14241</name>
</gene>
<sequence>MVAITTSLGITAYPGRNGVTLLIWESTGKALSSDGIRPKKKTHINCGSSARMTDIKGANEDQIRHQGPGNNTTTKDIFHQPSKKNDSINGMLPHQWSIILPCSCRP</sequence>
<protein>
    <recommendedName>
        <fullName evidence="4">Ndc10 domain-containing protein</fullName>
    </recommendedName>
</protein>
<evidence type="ECO:0008006" key="4">
    <source>
        <dbReference type="Google" id="ProtNLM"/>
    </source>
</evidence>
<evidence type="ECO:0000313" key="2">
    <source>
        <dbReference type="EMBL" id="SAM07846.1"/>
    </source>
</evidence>
<dbReference type="Proteomes" id="UP000078561">
    <property type="component" value="Unassembled WGS sequence"/>
</dbReference>
<reference evidence="2" key="1">
    <citation type="submission" date="2016-04" db="EMBL/GenBank/DDBJ databases">
        <authorList>
            <person name="Evans L.H."/>
            <person name="Alamgir A."/>
            <person name="Owens N."/>
            <person name="Weber N.D."/>
            <person name="Virtaneva K."/>
            <person name="Barbian K."/>
            <person name="Babar A."/>
            <person name="Rosenke K."/>
        </authorList>
    </citation>
    <scope>NUCLEOTIDE SEQUENCE [LARGE SCALE GENOMIC DNA]</scope>
    <source>
        <strain evidence="2">CBS 101.48</strain>
    </source>
</reference>
<name>A0A163K1R6_ABSGL</name>
<dbReference type="InParanoid" id="A0A163K1R6"/>
<organism evidence="2">
    <name type="scientific">Absidia glauca</name>
    <name type="common">Pin mould</name>
    <dbReference type="NCBI Taxonomy" id="4829"/>
    <lineage>
        <taxon>Eukaryota</taxon>
        <taxon>Fungi</taxon>
        <taxon>Fungi incertae sedis</taxon>
        <taxon>Mucoromycota</taxon>
        <taxon>Mucoromycotina</taxon>
        <taxon>Mucoromycetes</taxon>
        <taxon>Mucorales</taxon>
        <taxon>Cunninghamellaceae</taxon>
        <taxon>Absidia</taxon>
    </lineage>
</organism>
<evidence type="ECO:0000313" key="3">
    <source>
        <dbReference type="Proteomes" id="UP000078561"/>
    </source>
</evidence>
<feature type="region of interest" description="Disordered" evidence="1">
    <location>
        <begin position="50"/>
        <end position="90"/>
    </location>
</feature>